<evidence type="ECO:0000313" key="2">
    <source>
        <dbReference type="EMBL" id="GFH10265.1"/>
    </source>
</evidence>
<keyword evidence="1" id="KW-1133">Transmembrane helix</keyword>
<gene>
    <name evidence="2" type="ORF">HaLaN_05547</name>
</gene>
<feature type="transmembrane region" description="Helical" evidence="1">
    <location>
        <begin position="211"/>
        <end position="233"/>
    </location>
</feature>
<proteinExistence type="predicted"/>
<evidence type="ECO:0000256" key="1">
    <source>
        <dbReference type="SAM" id="Phobius"/>
    </source>
</evidence>
<name>A0A699YLQ5_HAELA</name>
<sequence>MMQATDYRRGQRFKKLQRLLLSPAAQRAAQTFNRHCIVVVCGAVLTHLIILLSQQSAGVTDLNSVGIAARTVGKVTHSMHELDVLLSGRGQPNLPGLTGMEDYQGRNDYMNHLLSETLRLHQGVYMGFGKRRQLPDEFETVYEDTSPVQNVYQRNVSLWDAGNNYVSKGADIWQNARARHALTSDFGSWTSVRYIIENGPNLADTLNQIQLLVLLLEGVVVPLGAMLYLWILAMRVTNQRFNMFHVFVLVPVGLIRQEVLSSEQKTEEGGGKAVRMNGAGTEAAEQGIKLNIPRLKASASNLQSSKPLPSAPLLEKIAFWMQRGPSYWSQANRVAQSGKRKLRSSNRFAVSLMLPFLAWAVINCTLNAVAYQHLKTAAAPCATFNIV</sequence>
<organism evidence="2 3">
    <name type="scientific">Haematococcus lacustris</name>
    <name type="common">Green alga</name>
    <name type="synonym">Haematococcus pluvialis</name>
    <dbReference type="NCBI Taxonomy" id="44745"/>
    <lineage>
        <taxon>Eukaryota</taxon>
        <taxon>Viridiplantae</taxon>
        <taxon>Chlorophyta</taxon>
        <taxon>core chlorophytes</taxon>
        <taxon>Chlorophyceae</taxon>
        <taxon>CS clade</taxon>
        <taxon>Chlamydomonadales</taxon>
        <taxon>Haematococcaceae</taxon>
        <taxon>Haematococcus</taxon>
    </lineage>
</organism>
<dbReference type="AlphaFoldDB" id="A0A699YLQ5"/>
<reference evidence="2 3" key="1">
    <citation type="submission" date="2020-02" db="EMBL/GenBank/DDBJ databases">
        <title>Draft genome sequence of Haematococcus lacustris strain NIES-144.</title>
        <authorList>
            <person name="Morimoto D."/>
            <person name="Nakagawa S."/>
            <person name="Yoshida T."/>
            <person name="Sawayama S."/>
        </authorList>
    </citation>
    <scope>NUCLEOTIDE SEQUENCE [LARGE SCALE GENOMIC DNA]</scope>
    <source>
        <strain evidence="2 3">NIES-144</strain>
    </source>
</reference>
<keyword evidence="3" id="KW-1185">Reference proteome</keyword>
<feature type="non-terminal residue" evidence="2">
    <location>
        <position position="387"/>
    </location>
</feature>
<accession>A0A699YLQ5</accession>
<comment type="caution">
    <text evidence="2">The sequence shown here is derived from an EMBL/GenBank/DDBJ whole genome shotgun (WGS) entry which is preliminary data.</text>
</comment>
<dbReference type="InterPro" id="IPR052994">
    <property type="entry name" value="Tiny_macrocysts_regulators"/>
</dbReference>
<keyword evidence="1" id="KW-0472">Membrane</keyword>
<evidence type="ECO:0000313" key="3">
    <source>
        <dbReference type="Proteomes" id="UP000485058"/>
    </source>
</evidence>
<dbReference type="EMBL" id="BLLF01000301">
    <property type="protein sequence ID" value="GFH10265.1"/>
    <property type="molecule type" value="Genomic_DNA"/>
</dbReference>
<dbReference type="PANTHER" id="PTHR31600:SF2">
    <property type="entry name" value="GAMETE ENRICHED GENE 10 PROTEIN-RELATED"/>
    <property type="match status" value="1"/>
</dbReference>
<feature type="transmembrane region" description="Helical" evidence="1">
    <location>
        <begin position="348"/>
        <end position="370"/>
    </location>
</feature>
<feature type="non-terminal residue" evidence="2">
    <location>
        <position position="1"/>
    </location>
</feature>
<keyword evidence="1" id="KW-0812">Transmembrane</keyword>
<dbReference type="PANTHER" id="PTHR31600">
    <property type="entry name" value="TINY MACROCYSTS PROTEIN B-RELATED"/>
    <property type="match status" value="1"/>
</dbReference>
<dbReference type="Proteomes" id="UP000485058">
    <property type="component" value="Unassembled WGS sequence"/>
</dbReference>
<protein>
    <submittedName>
        <fullName evidence="2">Uncharacterized protein</fullName>
    </submittedName>
</protein>